<organism evidence="1 2">
    <name type="scientific">Blastopirellula marina DSM 3645</name>
    <dbReference type="NCBI Taxonomy" id="314230"/>
    <lineage>
        <taxon>Bacteria</taxon>
        <taxon>Pseudomonadati</taxon>
        <taxon>Planctomycetota</taxon>
        <taxon>Planctomycetia</taxon>
        <taxon>Pirellulales</taxon>
        <taxon>Pirellulaceae</taxon>
        <taxon>Blastopirellula</taxon>
    </lineage>
</organism>
<gene>
    <name evidence="1" type="ORF">DSM3645_23061</name>
</gene>
<name>A3ZQ49_9BACT</name>
<reference evidence="1 2" key="1">
    <citation type="submission" date="2006-02" db="EMBL/GenBank/DDBJ databases">
        <authorList>
            <person name="Amann R."/>
            <person name="Ferriera S."/>
            <person name="Johnson J."/>
            <person name="Kravitz S."/>
            <person name="Halpern A."/>
            <person name="Remington K."/>
            <person name="Beeson K."/>
            <person name="Tran B."/>
            <person name="Rogers Y.-H."/>
            <person name="Friedman R."/>
            <person name="Venter J.C."/>
        </authorList>
    </citation>
    <scope>NUCLEOTIDE SEQUENCE [LARGE SCALE GENOMIC DNA]</scope>
    <source>
        <strain evidence="1 2">DSM 3645</strain>
    </source>
</reference>
<protein>
    <submittedName>
        <fullName evidence="1">Uncharacterized protein</fullName>
    </submittedName>
</protein>
<dbReference type="EMBL" id="AANZ01000005">
    <property type="protein sequence ID" value="EAQ81322.1"/>
    <property type="molecule type" value="Genomic_DNA"/>
</dbReference>
<dbReference type="HOGENOM" id="CLU_3424600_0_0_0"/>
<evidence type="ECO:0000313" key="1">
    <source>
        <dbReference type="EMBL" id="EAQ81322.1"/>
    </source>
</evidence>
<accession>A3ZQ49</accession>
<dbReference type="AlphaFoldDB" id="A3ZQ49"/>
<sequence length="22" mass="2624">MKLADPVFMLIEAPLMTNRYRN</sequence>
<dbReference type="STRING" id="314230.DSM3645_23061"/>
<proteinExistence type="predicted"/>
<comment type="caution">
    <text evidence="1">The sequence shown here is derived from an EMBL/GenBank/DDBJ whole genome shotgun (WGS) entry which is preliminary data.</text>
</comment>
<evidence type="ECO:0000313" key="2">
    <source>
        <dbReference type="Proteomes" id="UP000004358"/>
    </source>
</evidence>
<dbReference type="Proteomes" id="UP000004358">
    <property type="component" value="Unassembled WGS sequence"/>
</dbReference>